<keyword evidence="3" id="KW-0964">Secreted</keyword>
<feature type="domain" description="Lipase" evidence="6">
    <location>
        <begin position="40"/>
        <end position="126"/>
    </location>
</feature>
<evidence type="ECO:0000256" key="4">
    <source>
        <dbReference type="RuleBase" id="RU004262"/>
    </source>
</evidence>
<protein>
    <recommendedName>
        <fullName evidence="6">Lipase domain-containing protein</fullName>
    </recommendedName>
</protein>
<dbReference type="EMBL" id="OW152825">
    <property type="protein sequence ID" value="CAH2041622.1"/>
    <property type="molecule type" value="Genomic_DNA"/>
</dbReference>
<keyword evidence="8" id="KW-1185">Reference proteome</keyword>
<dbReference type="SUPFAM" id="SSF53474">
    <property type="entry name" value="alpha/beta-Hydrolases"/>
    <property type="match status" value="1"/>
</dbReference>
<dbReference type="PANTHER" id="PTHR11610:SF173">
    <property type="entry name" value="LIPASE DOMAIN-CONTAINING PROTEIN-RELATED"/>
    <property type="match status" value="1"/>
</dbReference>
<evidence type="ECO:0000256" key="3">
    <source>
        <dbReference type="ARBA" id="ARBA00022525"/>
    </source>
</evidence>
<feature type="chain" id="PRO_5047081510" description="Lipase domain-containing protein" evidence="5">
    <location>
        <begin position="20"/>
        <end position="188"/>
    </location>
</feature>
<dbReference type="Proteomes" id="UP000837857">
    <property type="component" value="Chromosome 13"/>
</dbReference>
<evidence type="ECO:0000259" key="6">
    <source>
        <dbReference type="Pfam" id="PF00151"/>
    </source>
</evidence>
<dbReference type="InterPro" id="IPR013818">
    <property type="entry name" value="Lipase"/>
</dbReference>
<evidence type="ECO:0000256" key="2">
    <source>
        <dbReference type="ARBA" id="ARBA00010701"/>
    </source>
</evidence>
<dbReference type="PANTHER" id="PTHR11610">
    <property type="entry name" value="LIPASE"/>
    <property type="match status" value="1"/>
</dbReference>
<comment type="subcellular location">
    <subcellularLocation>
        <location evidence="1">Secreted</location>
    </subcellularLocation>
</comment>
<dbReference type="Gene3D" id="3.40.50.1820">
    <property type="entry name" value="alpha/beta hydrolase"/>
    <property type="match status" value="1"/>
</dbReference>
<feature type="signal peptide" evidence="5">
    <location>
        <begin position="1"/>
        <end position="19"/>
    </location>
</feature>
<feature type="non-terminal residue" evidence="7">
    <location>
        <position position="1"/>
    </location>
</feature>
<keyword evidence="5" id="KW-0732">Signal</keyword>
<dbReference type="Pfam" id="PF00151">
    <property type="entry name" value="Lipase"/>
    <property type="match status" value="1"/>
</dbReference>
<evidence type="ECO:0000313" key="7">
    <source>
        <dbReference type="EMBL" id="CAH2041622.1"/>
    </source>
</evidence>
<gene>
    <name evidence="7" type="ORF">IPOD504_LOCUS3292</name>
</gene>
<evidence type="ECO:0000256" key="5">
    <source>
        <dbReference type="SAM" id="SignalP"/>
    </source>
</evidence>
<organism evidence="7 8">
    <name type="scientific">Iphiclides podalirius</name>
    <name type="common">scarce swallowtail</name>
    <dbReference type="NCBI Taxonomy" id="110791"/>
    <lineage>
        <taxon>Eukaryota</taxon>
        <taxon>Metazoa</taxon>
        <taxon>Ecdysozoa</taxon>
        <taxon>Arthropoda</taxon>
        <taxon>Hexapoda</taxon>
        <taxon>Insecta</taxon>
        <taxon>Pterygota</taxon>
        <taxon>Neoptera</taxon>
        <taxon>Endopterygota</taxon>
        <taxon>Lepidoptera</taxon>
        <taxon>Glossata</taxon>
        <taxon>Ditrysia</taxon>
        <taxon>Papilionoidea</taxon>
        <taxon>Papilionidae</taxon>
        <taxon>Papilioninae</taxon>
        <taxon>Iphiclides</taxon>
    </lineage>
</organism>
<dbReference type="InterPro" id="IPR000734">
    <property type="entry name" value="TAG_lipase"/>
</dbReference>
<dbReference type="InterPro" id="IPR029058">
    <property type="entry name" value="AB_hydrolase_fold"/>
</dbReference>
<evidence type="ECO:0000313" key="8">
    <source>
        <dbReference type="Proteomes" id="UP000837857"/>
    </source>
</evidence>
<evidence type="ECO:0000256" key="1">
    <source>
        <dbReference type="ARBA" id="ARBA00004613"/>
    </source>
</evidence>
<proteinExistence type="inferred from homology"/>
<reference evidence="7" key="1">
    <citation type="submission" date="2022-03" db="EMBL/GenBank/DDBJ databases">
        <authorList>
            <person name="Martin H S."/>
        </authorList>
    </citation>
    <scope>NUCLEOTIDE SEQUENCE</scope>
</reference>
<comment type="similarity">
    <text evidence="2 4">Belongs to the AB hydrolase superfamily. Lipase family.</text>
</comment>
<name>A0ABN8HUT2_9NEOP</name>
<sequence length="188" mass="19657">MSAEILYILKIAILLGVYGASLPRHETARLSISSIFETAVPAAIHPLIAAGSDRYGQDPKNITLIGHSLGAHIAGIASKSVRRLTGETIGRIIALDPAGPCFSNISHASRLDRDDAAFVDVIHTNGGILGLKEPLARKCNNWTMFRGGHCGNNELAFMGIKSKAGSSGAYFLTTSSSPPFGLGTAGAD</sequence>
<accession>A0ABN8HUT2</accession>